<dbReference type="STRING" id="128944.AWM75_04160"/>
<dbReference type="GO" id="GO:0008236">
    <property type="term" value="F:serine-type peptidase activity"/>
    <property type="evidence" value="ECO:0007669"/>
    <property type="project" value="InterPro"/>
</dbReference>
<dbReference type="KEGG" id="auh:AWM75_04160"/>
<name>A0A120IAV1_9LACT</name>
<dbReference type="InterPro" id="IPR001375">
    <property type="entry name" value="Peptidase_S9_cat"/>
</dbReference>
<dbReference type="Gene3D" id="3.40.50.1820">
    <property type="entry name" value="alpha/beta hydrolase"/>
    <property type="match status" value="1"/>
</dbReference>
<reference evidence="3 4" key="1">
    <citation type="journal article" date="2016" name="Genome Announc.">
        <title>Complete Genome Sequences of Aerococcus christensenii CCUG 28831T, Aerococcus sanguinicola CCUG 43001T, Aerococcus urinae CCUG 36881T, Aerococcus urinaeequi CCUG 28094T, Aerococcus urinaehominis CCUG 42038 BT, and Aerococcus viridans CCUG 4311T.</title>
        <authorList>
            <person name="Carkaci D."/>
            <person name="Dargis R."/>
            <person name="Nielsen X.C."/>
            <person name="Skovgaard O."/>
            <person name="Fuursted K."/>
            <person name="Christensen J.J."/>
        </authorList>
    </citation>
    <scope>NUCLEOTIDE SEQUENCE [LARGE SCALE GENOMIC DNA]</scope>
    <source>
        <strain evidence="3 4">CCUG42038B</strain>
    </source>
</reference>
<protein>
    <recommendedName>
        <fullName evidence="2">Peptidase S9 prolyl oligopeptidase catalytic domain-containing protein</fullName>
    </recommendedName>
</protein>
<keyword evidence="1" id="KW-0378">Hydrolase</keyword>
<dbReference type="SUPFAM" id="SSF53474">
    <property type="entry name" value="alpha/beta-Hydrolases"/>
    <property type="match status" value="1"/>
</dbReference>
<sequence>MYQIIEKNIAGIPCLELVDKDLVQVALPLVIHFHGWQQNKEESLFVAIQLAAHGFRCLIPDALGHGDRYQDTENPAPDLFFQCLTQNVADYFTIKNFYQDQGLIRQNFIAASGLSMGGITVAMLMTQDPDLSAGSILMGTPCLVEFSQSLIDNVRKNLVAEQISASEFDQLNDKIISKLSPYDLSQQLEKIAGRPLLFWHGLKDDIIPLQQAEQVADQAKQQDYGRQVYFVGDFQTGHKVKTIQAYRQTRFFQYFCHGFAGDILKQLEIDLNQKFGRHKMASPAHKTFSF</sequence>
<feature type="domain" description="Peptidase S9 prolyl oligopeptidase catalytic" evidence="2">
    <location>
        <begin position="84"/>
        <end position="257"/>
    </location>
</feature>
<evidence type="ECO:0000313" key="3">
    <source>
        <dbReference type="EMBL" id="AMB99249.1"/>
    </source>
</evidence>
<dbReference type="RefSeq" id="WP_067978622.1">
    <property type="nucleotide sequence ID" value="NZ_CP014163.1"/>
</dbReference>
<dbReference type="Proteomes" id="UP000062260">
    <property type="component" value="Chromosome"/>
</dbReference>
<dbReference type="GO" id="GO:0052689">
    <property type="term" value="F:carboxylic ester hydrolase activity"/>
    <property type="evidence" value="ECO:0007669"/>
    <property type="project" value="UniProtKB-ARBA"/>
</dbReference>
<dbReference type="InterPro" id="IPR050261">
    <property type="entry name" value="FrsA_esterase"/>
</dbReference>
<evidence type="ECO:0000259" key="2">
    <source>
        <dbReference type="Pfam" id="PF00326"/>
    </source>
</evidence>
<organism evidence="3 4">
    <name type="scientific">Aerococcus urinaehominis</name>
    <dbReference type="NCBI Taxonomy" id="128944"/>
    <lineage>
        <taxon>Bacteria</taxon>
        <taxon>Bacillati</taxon>
        <taxon>Bacillota</taxon>
        <taxon>Bacilli</taxon>
        <taxon>Lactobacillales</taxon>
        <taxon>Aerococcaceae</taxon>
        <taxon>Aerococcus</taxon>
    </lineage>
</organism>
<dbReference type="GO" id="GO:0006508">
    <property type="term" value="P:proteolysis"/>
    <property type="evidence" value="ECO:0007669"/>
    <property type="project" value="InterPro"/>
</dbReference>
<evidence type="ECO:0000256" key="1">
    <source>
        <dbReference type="ARBA" id="ARBA00022801"/>
    </source>
</evidence>
<dbReference type="Pfam" id="PF00326">
    <property type="entry name" value="Peptidase_S9"/>
    <property type="match status" value="1"/>
</dbReference>
<reference evidence="4" key="2">
    <citation type="submission" date="2016-01" db="EMBL/GenBank/DDBJ databases">
        <title>Six Aerococcus type strain genome sequencing and assembly using PacBio and Illumina Hiseq.</title>
        <authorList>
            <person name="Carkaci D."/>
            <person name="Dargis R."/>
            <person name="Nielsen X.C."/>
            <person name="Skovgaard O."/>
            <person name="Fuursted K."/>
            <person name="Christensen J.J."/>
        </authorList>
    </citation>
    <scope>NUCLEOTIDE SEQUENCE [LARGE SCALE GENOMIC DNA]</scope>
    <source>
        <strain evidence="4">CCUG42038B</strain>
    </source>
</reference>
<proteinExistence type="predicted"/>
<dbReference type="PANTHER" id="PTHR22946:SF9">
    <property type="entry name" value="POLYKETIDE TRANSFERASE AF380"/>
    <property type="match status" value="1"/>
</dbReference>
<dbReference type="EMBL" id="CP014163">
    <property type="protein sequence ID" value="AMB99249.1"/>
    <property type="molecule type" value="Genomic_DNA"/>
</dbReference>
<dbReference type="PANTHER" id="PTHR22946">
    <property type="entry name" value="DIENELACTONE HYDROLASE DOMAIN-CONTAINING PROTEIN-RELATED"/>
    <property type="match status" value="1"/>
</dbReference>
<keyword evidence="4" id="KW-1185">Reference proteome</keyword>
<dbReference type="OrthoDB" id="31158at2"/>
<dbReference type="AlphaFoldDB" id="A0A120IAV1"/>
<gene>
    <name evidence="3" type="ORF">AWM75_04160</name>
</gene>
<evidence type="ECO:0000313" key="4">
    <source>
        <dbReference type="Proteomes" id="UP000062260"/>
    </source>
</evidence>
<dbReference type="InterPro" id="IPR029058">
    <property type="entry name" value="AB_hydrolase_fold"/>
</dbReference>
<accession>A0A120IAV1</accession>